<proteinExistence type="predicted"/>
<name>A0A131YPB6_RHIAP</name>
<evidence type="ECO:0000313" key="1">
    <source>
        <dbReference type="EMBL" id="JAP81113.1"/>
    </source>
</evidence>
<dbReference type="AlphaFoldDB" id="A0A131YPB6"/>
<dbReference type="EMBL" id="GEDV01007444">
    <property type="protein sequence ID" value="JAP81113.1"/>
    <property type="molecule type" value="Transcribed_RNA"/>
</dbReference>
<reference evidence="1" key="1">
    <citation type="journal article" date="2016" name="Ticks Tick Borne Dis.">
        <title>De novo assembly and annotation of the salivary gland transcriptome of Rhipicephalus appendiculatus male and female ticks during blood feeding.</title>
        <authorList>
            <person name="de Castro M.H."/>
            <person name="de Klerk D."/>
            <person name="Pienaar R."/>
            <person name="Latif A.A."/>
            <person name="Rees D.J."/>
            <person name="Mans B.J."/>
        </authorList>
    </citation>
    <scope>NUCLEOTIDE SEQUENCE</scope>
    <source>
        <tissue evidence="1">Salivary glands</tissue>
    </source>
</reference>
<organism evidence="1">
    <name type="scientific">Rhipicephalus appendiculatus</name>
    <name type="common">Brown ear tick</name>
    <dbReference type="NCBI Taxonomy" id="34631"/>
    <lineage>
        <taxon>Eukaryota</taxon>
        <taxon>Metazoa</taxon>
        <taxon>Ecdysozoa</taxon>
        <taxon>Arthropoda</taxon>
        <taxon>Chelicerata</taxon>
        <taxon>Arachnida</taxon>
        <taxon>Acari</taxon>
        <taxon>Parasitiformes</taxon>
        <taxon>Ixodida</taxon>
        <taxon>Ixodoidea</taxon>
        <taxon>Ixodidae</taxon>
        <taxon>Rhipicephalinae</taxon>
        <taxon>Rhipicephalus</taxon>
        <taxon>Rhipicephalus</taxon>
    </lineage>
</organism>
<sequence>MRVATFVLLLVVSAPILEVRCLGFGAFLARIVARLPQLLRPALRLAAHVGHYGSEIAEVALEIQRKSEEPELPDVYGIAMWSRPGPHDLLPNPNDAITGYTGPGIKGVPEFSANSSTLIICGKCHCTFPWKAKFYGEKIGCRSDVKKFSCTCLQKSCYSEKIVKCLRNLKKGKCVPHPYHIDCLPSNKKTG</sequence>
<protein>
    <submittedName>
        <fullName evidence="1">Uncharacterized protein</fullName>
    </submittedName>
</protein>
<accession>A0A131YPB6</accession>